<dbReference type="Gene3D" id="3.40.140.10">
    <property type="entry name" value="Cytidine Deaminase, domain 2"/>
    <property type="match status" value="1"/>
</dbReference>
<dbReference type="CDD" id="cd08071">
    <property type="entry name" value="MPN_DUF2466"/>
    <property type="match status" value="1"/>
</dbReference>
<dbReference type="GO" id="GO:0006508">
    <property type="term" value="P:proteolysis"/>
    <property type="evidence" value="ECO:0007669"/>
    <property type="project" value="UniProtKB-KW"/>
</dbReference>
<dbReference type="PROSITE" id="PS50249">
    <property type="entry name" value="MPN"/>
    <property type="match status" value="1"/>
</dbReference>
<dbReference type="Proteomes" id="UP000777784">
    <property type="component" value="Unassembled WGS sequence"/>
</dbReference>
<dbReference type="AlphaFoldDB" id="A0A948RWH9"/>
<protein>
    <submittedName>
        <fullName evidence="9">JAB domain-containing protein</fullName>
    </submittedName>
</protein>
<dbReference type="GO" id="GO:0008237">
    <property type="term" value="F:metallopeptidase activity"/>
    <property type="evidence" value="ECO:0007669"/>
    <property type="project" value="UniProtKB-KW"/>
</dbReference>
<dbReference type="GO" id="GO:0046872">
    <property type="term" value="F:metal ion binding"/>
    <property type="evidence" value="ECO:0007669"/>
    <property type="project" value="UniProtKB-KW"/>
</dbReference>
<comment type="similarity">
    <text evidence="6">Belongs to the UPF0758 family.</text>
</comment>
<dbReference type="InterPro" id="IPR020891">
    <property type="entry name" value="UPF0758_CS"/>
</dbReference>
<evidence type="ECO:0000259" key="8">
    <source>
        <dbReference type="PROSITE" id="PS50249"/>
    </source>
</evidence>
<keyword evidence="2" id="KW-0479">Metal-binding</keyword>
<feature type="compositionally biased region" description="Basic and acidic residues" evidence="7">
    <location>
        <begin position="1"/>
        <end position="15"/>
    </location>
</feature>
<dbReference type="EMBL" id="JAHJDP010000085">
    <property type="protein sequence ID" value="MBU2692145.1"/>
    <property type="molecule type" value="Genomic_DNA"/>
</dbReference>
<gene>
    <name evidence="9" type="ORF">KJ970_14585</name>
</gene>
<keyword evidence="5" id="KW-0482">Metalloprotease</keyword>
<dbReference type="PROSITE" id="PS01302">
    <property type="entry name" value="UPF0758"/>
    <property type="match status" value="1"/>
</dbReference>
<evidence type="ECO:0000256" key="1">
    <source>
        <dbReference type="ARBA" id="ARBA00022670"/>
    </source>
</evidence>
<evidence type="ECO:0000313" key="10">
    <source>
        <dbReference type="Proteomes" id="UP000777784"/>
    </source>
</evidence>
<dbReference type="InterPro" id="IPR037518">
    <property type="entry name" value="MPN"/>
</dbReference>
<feature type="region of interest" description="Disordered" evidence="7">
    <location>
        <begin position="1"/>
        <end position="30"/>
    </location>
</feature>
<evidence type="ECO:0000256" key="7">
    <source>
        <dbReference type="SAM" id="MobiDB-lite"/>
    </source>
</evidence>
<dbReference type="PANTHER" id="PTHR30471:SF3">
    <property type="entry name" value="UPF0758 PROTEIN YEES-RELATED"/>
    <property type="match status" value="1"/>
</dbReference>
<dbReference type="InterPro" id="IPR001405">
    <property type="entry name" value="UPF0758"/>
</dbReference>
<proteinExistence type="inferred from homology"/>
<sequence length="254" mass="28194">MKDREVHPQKEDGRSGRMSPSQPFLPLGSAGRSPEILRRWALEGRVGELDDVEILSVLLGPERATGKTMRLARDLVTRGLLARDGAPASLKPGLEGLGPVRKARLLAALELAHRLHPPPIGLISHQKPLEAPRQVYDWARAYSLSDREHFLVLHLNTRHVPRKLEVISIGSLDASIVHPREVFRSAIREATAAIILIHNHPSGDPHPSRDDIHTTDRLVQAGRLVGIRVLDHVIMAGEQFFSFREEGVIDPDKS</sequence>
<organism evidence="9 10">
    <name type="scientific">Eiseniibacteriota bacterium</name>
    <dbReference type="NCBI Taxonomy" id="2212470"/>
    <lineage>
        <taxon>Bacteria</taxon>
        <taxon>Candidatus Eiseniibacteriota</taxon>
    </lineage>
</organism>
<dbReference type="PANTHER" id="PTHR30471">
    <property type="entry name" value="DNA REPAIR PROTEIN RADC"/>
    <property type="match status" value="1"/>
</dbReference>
<evidence type="ECO:0000256" key="2">
    <source>
        <dbReference type="ARBA" id="ARBA00022723"/>
    </source>
</evidence>
<reference evidence="9" key="1">
    <citation type="submission" date="2021-05" db="EMBL/GenBank/DDBJ databases">
        <title>Energy efficiency and biological interactions define the core microbiome of deep oligotrophic groundwater.</title>
        <authorList>
            <person name="Mehrshad M."/>
            <person name="Lopez-Fernandez M."/>
            <person name="Bell E."/>
            <person name="Bernier-Latmani R."/>
            <person name="Bertilsson S."/>
            <person name="Dopson M."/>
        </authorList>
    </citation>
    <scope>NUCLEOTIDE SEQUENCE</scope>
    <source>
        <strain evidence="9">Modern_marine.mb.64</strain>
    </source>
</reference>
<accession>A0A948RWH9</accession>
<evidence type="ECO:0000256" key="6">
    <source>
        <dbReference type="RuleBase" id="RU003797"/>
    </source>
</evidence>
<keyword evidence="4" id="KW-0862">Zinc</keyword>
<evidence type="ECO:0000256" key="5">
    <source>
        <dbReference type="ARBA" id="ARBA00023049"/>
    </source>
</evidence>
<comment type="caution">
    <text evidence="9">The sequence shown here is derived from an EMBL/GenBank/DDBJ whole genome shotgun (WGS) entry which is preliminary data.</text>
</comment>
<feature type="domain" description="MPN" evidence="8">
    <location>
        <begin position="128"/>
        <end position="249"/>
    </location>
</feature>
<evidence type="ECO:0000256" key="4">
    <source>
        <dbReference type="ARBA" id="ARBA00022833"/>
    </source>
</evidence>
<keyword evidence="1" id="KW-0645">Protease</keyword>
<dbReference type="Pfam" id="PF04002">
    <property type="entry name" value="RadC"/>
    <property type="match status" value="1"/>
</dbReference>
<dbReference type="NCBIfam" id="TIGR00608">
    <property type="entry name" value="radc"/>
    <property type="match status" value="1"/>
</dbReference>
<name>A0A948RWH9_UNCEI</name>
<evidence type="ECO:0000313" key="9">
    <source>
        <dbReference type="EMBL" id="MBU2692145.1"/>
    </source>
</evidence>
<keyword evidence="3" id="KW-0378">Hydrolase</keyword>
<dbReference type="InterPro" id="IPR025657">
    <property type="entry name" value="RadC_JAB"/>
</dbReference>
<evidence type="ECO:0000256" key="3">
    <source>
        <dbReference type="ARBA" id="ARBA00022801"/>
    </source>
</evidence>